<sequence>MFDCMNHTNGQPRKWSGLSPDQLLQDLVQQMDTFLEESQRSKELANMQESLCQQMQASLKSLMTPVEVTVRDRESEVWADDDENHGEVPNERGQSTQELMITYNPDADGLLPVNSPVTSLPVSGFQVGSEFTDESDLSMDWLGLGEQRTLKASQSLRMKQHSERMQKGMAQWSLNRLARAMSAVESLQAIREPVRRGRLANVVQSIYFNMFSLVVIILNSIYITALADKELSQPGVAVEQTMAIEVAFSIFYCLELAAKLVVHRCYFFWNEDWCWNLLDFFLVVVVLVESLISAVSVSDPTGSMNIMFVRVLRLFKLARVLRIMRTFRFFTELRLMTECVVGSLLNALWCVALLFIVKFIFALLIAQALIGHWVEKGVDPDMVHAFTYFYPSVSGIMLTLLQSTTSGVDWRDPFEALQDIEILPVLFVVFILVFTVSIWNIVTSVFVEKALKLAQPDLDGIVLEQVGQEKAMFNHLISFFAGTASDDENADVGEISAKAFRDKVDDPKFRCYLSAHGIDIKNVKTFFSMLHQQCGEEDEGGGHLAERIGHQHRLAVFELRNKAHAPKRAADDEKDGRPSPRPVSALGDRTACGFEGRSIGWKDCGTLWNVLDHFEELLYGCHSALELFFGSLMVLRGRGSMDPVEGSTARARLYRRWHGCGLVALSSLGILILLKAGELEKCTKKPRFWAEDELVKRRLTSCISAALTIFHGGCVAVHALAATESAAAPKSLGGVAWKDGSDPKRGRAKNEKVKMRSAMEIGAEFQVWWGGGQKQVVREDTTVRSSARELQDVERTSRGGRSLGWLEDEVPRVIGKAGAIIKELRQESGAVVQIFDKQLPEALQRLQSQVAFAKASSTAALRSAVEGLVRNAVGPSALKSLGAEGQDVAFLVPAKCESYLGDEQLLSETKCHMDVEALDGLRKQRRVTLRAEETKDLQLVAWRLQELLLRMSHAAILSDRDFDLQDTAWEEVMEAFRSKRSGSEVEPSPPVPLQRLPTLNSTGSEIELEARKAREVEQRDLEVQKEKERKKQLREAAAREQQECQNAAREAKMLADQARELRLRAAEATTAEQQSSCLREAERYEEQARQARARSTRGYGLGPRAQQHEYQESQDLPPVAAAPPAGAVAEAQLEEMVRQKQLRDQQAREKQDREREALHRSAMRRNSTAPLEPPHEPREREPLREWPCEPHAVLAEKEESWRPVQMETKEPRKDQPAPSGHLPMSSGELALWMRAPDWRSAEYLASSQLGIGRRSGSQLSVDRSFGNGEVPLLQIWGDSNGQCPRELPRSGGSLDEWHLRQLKEKAALRRAWRWAWHREFCDSTSLFAQIRCVGGQARRELDLLEEKMMRQVLRLQEQSERFMDIMMHPLEAKVAALEGRQPVIDCSIAEFLGAKRALGSVRVVSFGQEWQGLNFFQKGQTKHRDPEVLHYTIIENLGLCACDLEQSAHEFQEQLAQSSKKSLPEKVEADVKEIKIVYKNSTDQYTCGKEDRVILMAHGWEKDSSLTNNQGQDCTADAAMKLLEAIDAQNADRLLFFGCYSAMEKHIAPAWKKRHPHQATYGGLSDIATLYKGPLKSGTFTGVCTALTEVD</sequence>
<comment type="caution">
    <text evidence="18">The sequence shown here is derived from an EMBL/GenBank/DDBJ whole genome shotgun (WGS) entry which is preliminary data.</text>
</comment>
<dbReference type="SUPFAM" id="SSF81324">
    <property type="entry name" value="Voltage-gated potassium channels"/>
    <property type="match status" value="1"/>
</dbReference>
<name>A0ABP0I5P7_9DINO</name>
<keyword evidence="10 15" id="KW-0472">Membrane</keyword>
<evidence type="ECO:0000256" key="3">
    <source>
        <dbReference type="ARBA" id="ARBA00022568"/>
    </source>
</evidence>
<evidence type="ECO:0000256" key="8">
    <source>
        <dbReference type="ARBA" id="ARBA00022989"/>
    </source>
</evidence>
<evidence type="ECO:0000259" key="16">
    <source>
        <dbReference type="Pfam" id="PF00013"/>
    </source>
</evidence>
<keyword evidence="4" id="KW-0107">Calcium channel</keyword>
<dbReference type="CDD" id="cd00105">
    <property type="entry name" value="KH-I"/>
    <property type="match status" value="1"/>
</dbReference>
<keyword evidence="2" id="KW-0813">Transport</keyword>
<feature type="compositionally biased region" description="Low complexity" evidence="14">
    <location>
        <begin position="1117"/>
        <end position="1131"/>
    </location>
</feature>
<keyword evidence="11" id="KW-0325">Glycoprotein</keyword>
<evidence type="ECO:0000313" key="18">
    <source>
        <dbReference type="EMBL" id="CAK8997902.1"/>
    </source>
</evidence>
<dbReference type="Gene3D" id="3.30.1370.10">
    <property type="entry name" value="K Homology domain, type 1"/>
    <property type="match status" value="1"/>
</dbReference>
<evidence type="ECO:0000256" key="14">
    <source>
        <dbReference type="SAM" id="MobiDB-lite"/>
    </source>
</evidence>
<evidence type="ECO:0000256" key="6">
    <source>
        <dbReference type="ARBA" id="ARBA00022837"/>
    </source>
</evidence>
<feature type="compositionally biased region" description="Basic and acidic residues" evidence="14">
    <location>
        <begin position="568"/>
        <end position="578"/>
    </location>
</feature>
<feature type="transmembrane region" description="Helical" evidence="15">
    <location>
        <begin position="422"/>
        <end position="442"/>
    </location>
</feature>
<keyword evidence="12" id="KW-0407">Ion channel</keyword>
<evidence type="ECO:0000256" key="5">
    <source>
        <dbReference type="ARBA" id="ARBA00022692"/>
    </source>
</evidence>
<keyword evidence="6" id="KW-0106">Calcium</keyword>
<feature type="region of interest" description="Disordered" evidence="14">
    <location>
        <begin position="1088"/>
        <end position="1225"/>
    </location>
</feature>
<evidence type="ECO:0000259" key="17">
    <source>
        <dbReference type="Pfam" id="PF00520"/>
    </source>
</evidence>
<evidence type="ECO:0000256" key="1">
    <source>
        <dbReference type="ARBA" id="ARBA00004141"/>
    </source>
</evidence>
<keyword evidence="13" id="KW-0694">RNA-binding</keyword>
<keyword evidence="19" id="KW-1185">Reference proteome</keyword>
<evidence type="ECO:0000313" key="19">
    <source>
        <dbReference type="Proteomes" id="UP001642484"/>
    </source>
</evidence>
<evidence type="ECO:0000256" key="7">
    <source>
        <dbReference type="ARBA" id="ARBA00022882"/>
    </source>
</evidence>
<feature type="transmembrane region" description="Helical" evidence="15">
    <location>
        <begin position="307"/>
        <end position="324"/>
    </location>
</feature>
<feature type="transmembrane region" description="Helical" evidence="15">
    <location>
        <begin position="242"/>
        <end position="262"/>
    </location>
</feature>
<feature type="transmembrane region" description="Helical" evidence="15">
    <location>
        <begin position="206"/>
        <end position="227"/>
    </location>
</feature>
<feature type="transmembrane region" description="Helical" evidence="15">
    <location>
        <begin position="344"/>
        <end position="370"/>
    </location>
</feature>
<keyword evidence="9" id="KW-0406">Ion transport</keyword>
<keyword evidence="8 15" id="KW-1133">Transmembrane helix</keyword>
<evidence type="ECO:0000256" key="12">
    <source>
        <dbReference type="ARBA" id="ARBA00023303"/>
    </source>
</evidence>
<comment type="subcellular location">
    <subcellularLocation>
        <location evidence="1">Membrane</location>
        <topology evidence="1">Multi-pass membrane protein</topology>
    </subcellularLocation>
</comment>
<feature type="domain" description="Ion transport" evidence="17">
    <location>
        <begin position="207"/>
        <end position="447"/>
    </location>
</feature>
<keyword evidence="3" id="KW-0109">Calcium transport</keyword>
<accession>A0ABP0I5P7</accession>
<keyword evidence="7" id="KW-0851">Voltage-gated channel</keyword>
<dbReference type="InterPro" id="IPR004088">
    <property type="entry name" value="KH_dom_type_1"/>
</dbReference>
<organism evidence="18 19">
    <name type="scientific">Durusdinium trenchii</name>
    <dbReference type="NCBI Taxonomy" id="1381693"/>
    <lineage>
        <taxon>Eukaryota</taxon>
        <taxon>Sar</taxon>
        <taxon>Alveolata</taxon>
        <taxon>Dinophyceae</taxon>
        <taxon>Suessiales</taxon>
        <taxon>Symbiodiniaceae</taxon>
        <taxon>Durusdinium</taxon>
    </lineage>
</organism>
<dbReference type="InterPro" id="IPR036612">
    <property type="entry name" value="KH_dom_type_1_sf"/>
</dbReference>
<dbReference type="PROSITE" id="PS50084">
    <property type="entry name" value="KH_TYPE_1"/>
    <property type="match status" value="1"/>
</dbReference>
<feature type="compositionally biased region" description="Basic and acidic residues" evidence="14">
    <location>
        <begin position="1135"/>
        <end position="1159"/>
    </location>
</feature>
<protein>
    <submittedName>
        <fullName evidence="18">Uncharacterized protein</fullName>
    </submittedName>
</protein>
<feature type="compositionally biased region" description="Basic and acidic residues" evidence="14">
    <location>
        <begin position="1173"/>
        <end position="1215"/>
    </location>
</feature>
<dbReference type="Pfam" id="PF00520">
    <property type="entry name" value="Ion_trans"/>
    <property type="match status" value="1"/>
</dbReference>
<evidence type="ECO:0000256" key="2">
    <source>
        <dbReference type="ARBA" id="ARBA00022448"/>
    </source>
</evidence>
<evidence type="ECO:0000256" key="15">
    <source>
        <dbReference type="SAM" id="Phobius"/>
    </source>
</evidence>
<dbReference type="Gene3D" id="1.20.120.350">
    <property type="entry name" value="Voltage-gated potassium channels. Chain C"/>
    <property type="match status" value="1"/>
</dbReference>
<evidence type="ECO:0000256" key="9">
    <source>
        <dbReference type="ARBA" id="ARBA00023065"/>
    </source>
</evidence>
<feature type="region of interest" description="Disordered" evidence="14">
    <location>
        <begin position="979"/>
        <end position="1005"/>
    </location>
</feature>
<evidence type="ECO:0000256" key="13">
    <source>
        <dbReference type="PROSITE-ProRule" id="PRU00117"/>
    </source>
</evidence>
<dbReference type="InterPro" id="IPR050599">
    <property type="entry name" value="VDCC_alpha-1_subunit"/>
</dbReference>
<feature type="transmembrane region" description="Helical" evidence="15">
    <location>
        <begin position="382"/>
        <end position="401"/>
    </location>
</feature>
<keyword evidence="5 15" id="KW-0812">Transmembrane</keyword>
<dbReference type="EMBL" id="CAXAMN010002125">
    <property type="protein sequence ID" value="CAK8997902.1"/>
    <property type="molecule type" value="Genomic_DNA"/>
</dbReference>
<feature type="region of interest" description="Disordered" evidence="14">
    <location>
        <begin position="566"/>
        <end position="585"/>
    </location>
</feature>
<evidence type="ECO:0000256" key="4">
    <source>
        <dbReference type="ARBA" id="ARBA00022673"/>
    </source>
</evidence>
<reference evidence="18 19" key="1">
    <citation type="submission" date="2024-02" db="EMBL/GenBank/DDBJ databases">
        <authorList>
            <person name="Chen Y."/>
            <person name="Shah S."/>
            <person name="Dougan E. K."/>
            <person name="Thang M."/>
            <person name="Chan C."/>
        </authorList>
    </citation>
    <scope>NUCLEOTIDE SEQUENCE [LARGE SCALE GENOMIC DNA]</scope>
</reference>
<dbReference type="PANTHER" id="PTHR45628">
    <property type="entry name" value="VOLTAGE-DEPENDENT CALCIUM CHANNEL TYPE A SUBUNIT ALPHA-1"/>
    <property type="match status" value="1"/>
</dbReference>
<feature type="domain" description="K Homology" evidence="16">
    <location>
        <begin position="808"/>
        <end position="837"/>
    </location>
</feature>
<dbReference type="PANTHER" id="PTHR45628:SF7">
    <property type="entry name" value="VOLTAGE-DEPENDENT CALCIUM CHANNEL TYPE A SUBUNIT ALPHA-1"/>
    <property type="match status" value="1"/>
</dbReference>
<dbReference type="Gene3D" id="1.10.287.70">
    <property type="match status" value="1"/>
</dbReference>
<dbReference type="InterPro" id="IPR005821">
    <property type="entry name" value="Ion_trans_dom"/>
</dbReference>
<evidence type="ECO:0000256" key="10">
    <source>
        <dbReference type="ARBA" id="ARBA00023136"/>
    </source>
</evidence>
<dbReference type="Proteomes" id="UP001642484">
    <property type="component" value="Unassembled WGS sequence"/>
</dbReference>
<evidence type="ECO:0000256" key="11">
    <source>
        <dbReference type="ARBA" id="ARBA00023180"/>
    </source>
</evidence>
<dbReference type="InterPro" id="IPR027359">
    <property type="entry name" value="Volt_channel_dom_sf"/>
</dbReference>
<feature type="transmembrane region" description="Helical" evidence="15">
    <location>
        <begin position="274"/>
        <end position="295"/>
    </location>
</feature>
<proteinExistence type="predicted"/>
<dbReference type="Pfam" id="PF00013">
    <property type="entry name" value="KH_1"/>
    <property type="match status" value="1"/>
</dbReference>
<gene>
    <name evidence="18" type="ORF">CCMP2556_LOCUS5037</name>
</gene>
<dbReference type="SUPFAM" id="SSF54791">
    <property type="entry name" value="Eukaryotic type KH-domain (KH-domain type I)"/>
    <property type="match status" value="1"/>
</dbReference>